<comment type="caution">
    <text evidence="20">The sequence shown here is derived from an EMBL/GenBank/DDBJ whole genome shotgun (WGS) entry which is preliminary data.</text>
</comment>
<protein>
    <recommendedName>
        <fullName evidence="16">DNA helicase RecQ</fullName>
        <ecNumber evidence="16">5.6.2.4</ecNumber>
    </recommendedName>
</protein>
<dbReference type="Pfam" id="PF00570">
    <property type="entry name" value="HRDC"/>
    <property type="match status" value="1"/>
</dbReference>
<evidence type="ECO:0000256" key="1">
    <source>
        <dbReference type="ARBA" id="ARBA00001946"/>
    </source>
</evidence>
<dbReference type="PROSITE" id="PS50967">
    <property type="entry name" value="HRDC"/>
    <property type="match status" value="1"/>
</dbReference>
<keyword evidence="9" id="KW-0862">Zinc</keyword>
<keyword evidence="7" id="KW-0378">Hydrolase</keyword>
<evidence type="ECO:0000259" key="19">
    <source>
        <dbReference type="PROSITE" id="PS51194"/>
    </source>
</evidence>
<dbReference type="CDD" id="cd17920">
    <property type="entry name" value="DEXHc_RecQ"/>
    <property type="match status" value="1"/>
</dbReference>
<dbReference type="Proteomes" id="UP001052140">
    <property type="component" value="Unassembled WGS sequence"/>
</dbReference>
<keyword evidence="14" id="KW-0413">Isomerase</keyword>
<evidence type="ECO:0000256" key="6">
    <source>
        <dbReference type="ARBA" id="ARBA00022763"/>
    </source>
</evidence>
<keyword evidence="11" id="KW-0238">DNA-binding</keyword>
<dbReference type="SMART" id="SM00341">
    <property type="entry name" value="HRDC"/>
    <property type="match status" value="1"/>
</dbReference>
<keyword evidence="21" id="KW-1185">Reference proteome</keyword>
<evidence type="ECO:0000256" key="9">
    <source>
        <dbReference type="ARBA" id="ARBA00022833"/>
    </source>
</evidence>
<evidence type="ECO:0000256" key="10">
    <source>
        <dbReference type="ARBA" id="ARBA00022840"/>
    </source>
</evidence>
<accession>A0ABQ4VHG9</accession>
<keyword evidence="8 20" id="KW-0347">Helicase</keyword>
<evidence type="ECO:0000313" key="20">
    <source>
        <dbReference type="EMBL" id="GJH43470.1"/>
    </source>
</evidence>
<dbReference type="InterPro" id="IPR014001">
    <property type="entry name" value="Helicase_ATP-bd"/>
</dbReference>
<name>A0ABQ4VHG9_9PAST</name>
<evidence type="ECO:0000256" key="5">
    <source>
        <dbReference type="ARBA" id="ARBA00022741"/>
    </source>
</evidence>
<evidence type="ECO:0000256" key="7">
    <source>
        <dbReference type="ARBA" id="ARBA00022801"/>
    </source>
</evidence>
<evidence type="ECO:0000256" key="15">
    <source>
        <dbReference type="ARBA" id="ARBA00034617"/>
    </source>
</evidence>
<dbReference type="SUPFAM" id="SSF47819">
    <property type="entry name" value="HRDC-like"/>
    <property type="match status" value="1"/>
</dbReference>
<comment type="catalytic activity">
    <reaction evidence="15">
        <text>Couples ATP hydrolysis with the unwinding of duplex DNA by translocating in the 3'-5' direction.</text>
        <dbReference type="EC" id="5.6.2.4"/>
    </reaction>
</comment>
<evidence type="ECO:0000256" key="11">
    <source>
        <dbReference type="ARBA" id="ARBA00023125"/>
    </source>
</evidence>
<dbReference type="Gene3D" id="1.10.150.80">
    <property type="entry name" value="HRDC domain"/>
    <property type="match status" value="1"/>
</dbReference>
<keyword evidence="10" id="KW-0067">ATP-binding</keyword>
<dbReference type="PROSITE" id="PS51192">
    <property type="entry name" value="HELICASE_ATP_BIND_1"/>
    <property type="match status" value="1"/>
</dbReference>
<dbReference type="Gene3D" id="1.10.10.10">
    <property type="entry name" value="Winged helix-like DNA-binding domain superfamily/Winged helix DNA-binding domain"/>
    <property type="match status" value="1"/>
</dbReference>
<keyword evidence="6" id="KW-0227">DNA damage</keyword>
<proteinExistence type="inferred from homology"/>
<dbReference type="GO" id="GO:0004386">
    <property type="term" value="F:helicase activity"/>
    <property type="evidence" value="ECO:0007669"/>
    <property type="project" value="UniProtKB-KW"/>
</dbReference>
<dbReference type="NCBIfam" id="TIGR00614">
    <property type="entry name" value="recQ_fam"/>
    <property type="match status" value="1"/>
</dbReference>
<dbReference type="InterPro" id="IPR018982">
    <property type="entry name" value="RQC_domain"/>
</dbReference>
<dbReference type="CDD" id="cd18794">
    <property type="entry name" value="SF2_C_RecQ"/>
    <property type="match status" value="1"/>
</dbReference>
<dbReference type="Pfam" id="PF00271">
    <property type="entry name" value="Helicase_C"/>
    <property type="match status" value="1"/>
</dbReference>
<dbReference type="Pfam" id="PF16124">
    <property type="entry name" value="RecQ_Zn_bind"/>
    <property type="match status" value="1"/>
</dbReference>
<evidence type="ECO:0000256" key="14">
    <source>
        <dbReference type="ARBA" id="ARBA00023235"/>
    </source>
</evidence>
<dbReference type="InterPro" id="IPR032284">
    <property type="entry name" value="RecQ_Zn-bd"/>
</dbReference>
<feature type="domain" description="HRDC" evidence="17">
    <location>
        <begin position="544"/>
        <end position="624"/>
    </location>
</feature>
<organism evidence="20 21">
    <name type="scientific">Pasteurella canis</name>
    <dbReference type="NCBI Taxonomy" id="753"/>
    <lineage>
        <taxon>Bacteria</taxon>
        <taxon>Pseudomonadati</taxon>
        <taxon>Pseudomonadota</taxon>
        <taxon>Gammaproteobacteria</taxon>
        <taxon>Pasteurellales</taxon>
        <taxon>Pasteurellaceae</taxon>
        <taxon>Pasteurella</taxon>
    </lineage>
</organism>
<keyword evidence="12" id="KW-0233">DNA recombination</keyword>
<dbReference type="InterPro" id="IPR006293">
    <property type="entry name" value="DNA_helicase_ATP-dep_RecQ_bac"/>
</dbReference>
<dbReference type="SMART" id="SM00487">
    <property type="entry name" value="DEXDc"/>
    <property type="match status" value="1"/>
</dbReference>
<evidence type="ECO:0000256" key="12">
    <source>
        <dbReference type="ARBA" id="ARBA00023172"/>
    </source>
</evidence>
<evidence type="ECO:0000259" key="17">
    <source>
        <dbReference type="PROSITE" id="PS50967"/>
    </source>
</evidence>
<dbReference type="InterPro" id="IPR010997">
    <property type="entry name" value="HRDC-like_sf"/>
</dbReference>
<evidence type="ECO:0000256" key="2">
    <source>
        <dbReference type="ARBA" id="ARBA00001947"/>
    </source>
</evidence>
<evidence type="ECO:0000256" key="3">
    <source>
        <dbReference type="ARBA" id="ARBA00005446"/>
    </source>
</evidence>
<sequence>MCSNEVQQHITKSAVDFNQIALKRTALDVLHSVFGYQHFRLGQEEVINATLQGKDSFVIMATGNGKSLCYQIPALCFEGLTLVISPLISLMKDQVDQLLANGIEADYLNSSQTFSEQQAVHNKIMSGRLKLLYVSPEKVMTNSFFHLISHCQVSFVAIDEAHCISQWGHDFRPEYSQLGGLKSCFPNAPIMALTATADHATRKDILLHLNLHDPYIYIGSFDRPNIRYTLVEKYKPMEQLCRFVLAQKGKSGIIYSNSRNKVERIAESLRNKGISAQAYHAGLEASQREQVQRAFQRDNVQVVVATIAFGMGINKSNVRFVAHFDLPRSIEAYYQETGRAGRDDLPAEAVLFYEPADYAWLHKILLEKPDTPQRQIEAMKLQAIGEFAESQTCRRLVLLNYFGEHHQTPCQNCDICLDPPKQYDALIDAQKVMSTIYRVGQRFGMHYIIAILRGLNNQKIKDNGHETLSVYGIGKEKSAEHWQSVIRQLIHLGLVKQVLDHFNTTLQLTENAKPFLRGERPLQLAMPRISSLQAAIAPQKNAHNHYDKDLFARLRFLRKQIADKENIPSYIVFNDATLQEMAQYQPTTKAEMLEINGIGAIKLERFAQPFIQLIKSHKETRQKNSVPLVLE</sequence>
<dbReference type="SMART" id="SM00956">
    <property type="entry name" value="RQC"/>
    <property type="match status" value="1"/>
</dbReference>
<dbReference type="PROSITE" id="PS51194">
    <property type="entry name" value="HELICASE_CTER"/>
    <property type="match status" value="1"/>
</dbReference>
<dbReference type="NCBIfam" id="TIGR01389">
    <property type="entry name" value="recQ"/>
    <property type="match status" value="1"/>
</dbReference>
<dbReference type="InterPro" id="IPR044876">
    <property type="entry name" value="HRDC_dom_sf"/>
</dbReference>
<gene>
    <name evidence="20" type="primary">recQ</name>
    <name evidence="20" type="ORF">PA42_16440</name>
</gene>
<keyword evidence="13" id="KW-0234">DNA repair</keyword>
<dbReference type="InterPro" id="IPR011545">
    <property type="entry name" value="DEAD/DEAH_box_helicase_dom"/>
</dbReference>
<evidence type="ECO:0000256" key="13">
    <source>
        <dbReference type="ARBA" id="ARBA00023204"/>
    </source>
</evidence>
<dbReference type="EMBL" id="BPUX01000025">
    <property type="protein sequence ID" value="GJH43470.1"/>
    <property type="molecule type" value="Genomic_DNA"/>
</dbReference>
<comment type="similarity">
    <text evidence="3">Belongs to the helicase family. RecQ subfamily.</text>
</comment>
<dbReference type="RefSeq" id="WP_226690916.1">
    <property type="nucleotide sequence ID" value="NZ_BPUX01000025.1"/>
</dbReference>
<dbReference type="Pfam" id="PF00270">
    <property type="entry name" value="DEAD"/>
    <property type="match status" value="1"/>
</dbReference>
<dbReference type="EC" id="5.6.2.4" evidence="16"/>
<evidence type="ECO:0000256" key="8">
    <source>
        <dbReference type="ARBA" id="ARBA00022806"/>
    </source>
</evidence>
<dbReference type="InterPro" id="IPR001650">
    <property type="entry name" value="Helicase_C-like"/>
</dbReference>
<evidence type="ECO:0000256" key="4">
    <source>
        <dbReference type="ARBA" id="ARBA00022723"/>
    </source>
</evidence>
<dbReference type="PANTHER" id="PTHR13710">
    <property type="entry name" value="DNA HELICASE RECQ FAMILY MEMBER"/>
    <property type="match status" value="1"/>
</dbReference>
<dbReference type="Pfam" id="PF09382">
    <property type="entry name" value="RQC"/>
    <property type="match status" value="1"/>
</dbReference>
<dbReference type="PANTHER" id="PTHR13710:SF105">
    <property type="entry name" value="ATP-DEPENDENT DNA HELICASE Q1"/>
    <property type="match status" value="1"/>
</dbReference>
<comment type="cofactor">
    <cofactor evidence="1">
        <name>Mg(2+)</name>
        <dbReference type="ChEBI" id="CHEBI:18420"/>
    </cofactor>
</comment>
<feature type="domain" description="Helicase C-terminal" evidence="19">
    <location>
        <begin position="236"/>
        <end position="385"/>
    </location>
</feature>
<evidence type="ECO:0000256" key="16">
    <source>
        <dbReference type="NCBIfam" id="TIGR01389"/>
    </source>
</evidence>
<reference evidence="20" key="1">
    <citation type="submission" date="2024-05" db="EMBL/GenBank/DDBJ databases">
        <title>Determining zoonotic pasteurella genome.</title>
        <authorList>
            <person name="Maeda T."/>
            <person name="Takahashi T."/>
            <person name="Yoshida H."/>
        </authorList>
    </citation>
    <scope>NUCLEOTIDE SEQUENCE</scope>
    <source>
        <strain evidence="20">PA42</strain>
    </source>
</reference>
<dbReference type="Gene3D" id="3.40.50.300">
    <property type="entry name" value="P-loop containing nucleotide triphosphate hydrolases"/>
    <property type="match status" value="2"/>
</dbReference>
<comment type="cofactor">
    <cofactor evidence="2">
        <name>Zn(2+)</name>
        <dbReference type="ChEBI" id="CHEBI:29105"/>
    </cofactor>
</comment>
<dbReference type="InterPro" id="IPR002121">
    <property type="entry name" value="HRDC_dom"/>
</dbReference>
<dbReference type="SUPFAM" id="SSF52540">
    <property type="entry name" value="P-loop containing nucleoside triphosphate hydrolases"/>
    <property type="match status" value="2"/>
</dbReference>
<keyword evidence="4" id="KW-0479">Metal-binding</keyword>
<dbReference type="InterPro" id="IPR036388">
    <property type="entry name" value="WH-like_DNA-bd_sf"/>
</dbReference>
<dbReference type="SMART" id="SM00490">
    <property type="entry name" value="HELICc"/>
    <property type="match status" value="1"/>
</dbReference>
<dbReference type="InterPro" id="IPR027417">
    <property type="entry name" value="P-loop_NTPase"/>
</dbReference>
<evidence type="ECO:0000259" key="18">
    <source>
        <dbReference type="PROSITE" id="PS51192"/>
    </source>
</evidence>
<dbReference type="InterPro" id="IPR004589">
    <property type="entry name" value="DNA_helicase_ATP-dep_RecQ"/>
</dbReference>
<feature type="domain" description="Helicase ATP-binding" evidence="18">
    <location>
        <begin position="47"/>
        <end position="215"/>
    </location>
</feature>
<keyword evidence="5" id="KW-0547">Nucleotide-binding</keyword>
<evidence type="ECO:0000313" key="21">
    <source>
        <dbReference type="Proteomes" id="UP001052140"/>
    </source>
</evidence>